<protein>
    <submittedName>
        <fullName evidence="1">Pglcat8</fullName>
    </submittedName>
</protein>
<dbReference type="AlphaFoldDB" id="A0A0A9GGQ4"/>
<reference evidence="1" key="1">
    <citation type="submission" date="2014-09" db="EMBL/GenBank/DDBJ databases">
        <authorList>
            <person name="Magalhaes I.L.F."/>
            <person name="Oliveira U."/>
            <person name="Santos F.R."/>
            <person name="Vidigal T.H.D.A."/>
            <person name="Brescovit A.D."/>
            <person name="Santos A.J."/>
        </authorList>
    </citation>
    <scope>NUCLEOTIDE SEQUENCE</scope>
    <source>
        <tissue evidence="1">Shoot tissue taken approximately 20 cm above the soil surface</tissue>
    </source>
</reference>
<organism evidence="1">
    <name type="scientific">Arundo donax</name>
    <name type="common">Giant reed</name>
    <name type="synonym">Donax arundinaceus</name>
    <dbReference type="NCBI Taxonomy" id="35708"/>
    <lineage>
        <taxon>Eukaryota</taxon>
        <taxon>Viridiplantae</taxon>
        <taxon>Streptophyta</taxon>
        <taxon>Embryophyta</taxon>
        <taxon>Tracheophyta</taxon>
        <taxon>Spermatophyta</taxon>
        <taxon>Magnoliopsida</taxon>
        <taxon>Liliopsida</taxon>
        <taxon>Poales</taxon>
        <taxon>Poaceae</taxon>
        <taxon>PACMAD clade</taxon>
        <taxon>Arundinoideae</taxon>
        <taxon>Arundineae</taxon>
        <taxon>Arundo</taxon>
    </lineage>
</organism>
<accession>A0A0A9GGQ4</accession>
<evidence type="ECO:0000313" key="1">
    <source>
        <dbReference type="EMBL" id="JAE19868.1"/>
    </source>
</evidence>
<dbReference type="EMBL" id="GBRH01178028">
    <property type="protein sequence ID" value="JAE19868.1"/>
    <property type="molecule type" value="Transcribed_RNA"/>
</dbReference>
<name>A0A0A9GGQ4_ARUDO</name>
<proteinExistence type="predicted"/>
<sequence length="78" mass="8693">MVCTLLSSANTTTPSIFLSRITRRAWRRIRFSVAWRSAQPWGMLSGKGIWTKVKPERARRDAVALVVPPASTTIHVSG</sequence>
<reference evidence="1" key="2">
    <citation type="journal article" date="2015" name="Data Brief">
        <title>Shoot transcriptome of the giant reed, Arundo donax.</title>
        <authorList>
            <person name="Barrero R.A."/>
            <person name="Guerrero F.D."/>
            <person name="Moolhuijzen P."/>
            <person name="Goolsby J.A."/>
            <person name="Tidwell J."/>
            <person name="Bellgard S.E."/>
            <person name="Bellgard M.I."/>
        </authorList>
    </citation>
    <scope>NUCLEOTIDE SEQUENCE</scope>
    <source>
        <tissue evidence="1">Shoot tissue taken approximately 20 cm above the soil surface</tissue>
    </source>
</reference>